<reference evidence="1 2" key="1">
    <citation type="submission" date="2020-06" db="EMBL/GenBank/DDBJ databases">
        <authorList>
            <person name="Chuat V."/>
        </authorList>
    </citation>
    <scope>NUCLEOTIDE SEQUENCE [LARGE SCALE GENOMIC DNA]</scope>
    <source>
        <strain evidence="1">STH_CIRM_998</strain>
    </source>
</reference>
<dbReference type="InterPro" id="IPR012650">
    <property type="entry name" value="CHP02328"/>
</dbReference>
<proteinExistence type="predicted"/>
<dbReference type="SUPFAM" id="SSF47077">
    <property type="entry name" value="T4 endonuclease V"/>
    <property type="match status" value="1"/>
</dbReference>
<organism evidence="1 2">
    <name type="scientific">Streptococcus thermophilus</name>
    <dbReference type="NCBI Taxonomy" id="1308"/>
    <lineage>
        <taxon>Bacteria</taxon>
        <taxon>Bacillati</taxon>
        <taxon>Bacillota</taxon>
        <taxon>Bacilli</taxon>
        <taxon>Lactobacillales</taxon>
        <taxon>Streptococcaceae</taxon>
        <taxon>Streptococcus</taxon>
    </lineage>
</organism>
<evidence type="ECO:0000313" key="1">
    <source>
        <dbReference type="EMBL" id="CAD0151912.1"/>
    </source>
</evidence>
<dbReference type="AlphaFoldDB" id="A0A8D6UAP4"/>
<dbReference type="EMBL" id="LR822027">
    <property type="protein sequence ID" value="CAD0151912.1"/>
    <property type="molecule type" value="Genomic_DNA"/>
</dbReference>
<dbReference type="Pfam" id="PF03013">
    <property type="entry name" value="Pyr_excise"/>
    <property type="match status" value="1"/>
</dbReference>
<protein>
    <submittedName>
        <fullName evidence="1">Pyrimidine dimer DNA glycosylase</fullName>
    </submittedName>
</protein>
<evidence type="ECO:0000313" key="2">
    <source>
        <dbReference type="Proteomes" id="UP000509791"/>
    </source>
</evidence>
<dbReference type="InterPro" id="IPR004260">
    <property type="entry name" value="Pyr-dimer_DNA_glycosylase"/>
</dbReference>
<dbReference type="Proteomes" id="UP000509791">
    <property type="component" value="Chromosome"/>
</dbReference>
<sequence length="120" mass="14528">MRLWHQELIAKLPRQQLLGQHRECCALRGMGWQRKHATVNYVFDYSPYRLFKYHELIMQEMTKRGYRVSPEWLDKEYRGKQMPAYDKLEVEKLPAIIYPEHDATYLQECLDNLKQKGIII</sequence>
<name>A0A8D6UAP4_STRTR</name>
<dbReference type="RefSeq" id="WP_179973176.1">
    <property type="nucleotide sequence ID" value="NZ_CP125766.1"/>
</dbReference>
<dbReference type="NCBIfam" id="TIGR02328">
    <property type="entry name" value="TIGR02328 family protein"/>
    <property type="match status" value="1"/>
</dbReference>
<gene>
    <name evidence="1" type="ORF">STHERMO_0724</name>
</gene>
<accession>A0A8D6UAP4</accession>